<feature type="region of interest" description="Disordered" evidence="1">
    <location>
        <begin position="603"/>
        <end position="631"/>
    </location>
</feature>
<dbReference type="AlphaFoldDB" id="A0AA92C4Q1"/>
<evidence type="ECO:0000256" key="1">
    <source>
        <dbReference type="SAM" id="MobiDB-lite"/>
    </source>
</evidence>
<dbReference type="PROSITE" id="PS51724">
    <property type="entry name" value="SPOR"/>
    <property type="match status" value="1"/>
</dbReference>
<comment type="caution">
    <text evidence="3">The sequence shown here is derived from an EMBL/GenBank/DDBJ whole genome shotgun (WGS) entry which is preliminary data.</text>
</comment>
<proteinExistence type="predicted"/>
<evidence type="ECO:0000313" key="4">
    <source>
        <dbReference type="Proteomes" id="UP000244335"/>
    </source>
</evidence>
<dbReference type="Gene3D" id="3.30.70.1070">
    <property type="entry name" value="Sporulation related repeat"/>
    <property type="match status" value="1"/>
</dbReference>
<dbReference type="Pfam" id="PF05036">
    <property type="entry name" value="SPOR"/>
    <property type="match status" value="1"/>
</dbReference>
<dbReference type="InterPro" id="IPR007730">
    <property type="entry name" value="SPOR-like_dom"/>
</dbReference>
<feature type="region of interest" description="Disordered" evidence="1">
    <location>
        <begin position="193"/>
        <end position="214"/>
    </location>
</feature>
<feature type="compositionally biased region" description="Low complexity" evidence="1">
    <location>
        <begin position="40"/>
        <end position="51"/>
    </location>
</feature>
<dbReference type="EMBL" id="QDFR01000002">
    <property type="protein sequence ID" value="PVE55407.1"/>
    <property type="molecule type" value="Genomic_DNA"/>
</dbReference>
<feature type="domain" description="SPOR" evidence="2">
    <location>
        <begin position="957"/>
        <end position="1040"/>
    </location>
</feature>
<feature type="compositionally biased region" description="Low complexity" evidence="1">
    <location>
        <begin position="195"/>
        <end position="214"/>
    </location>
</feature>
<sequence>MVEKNVAYNRDSRSQEFADNDPLAQLAQLVAQEDRPPHVAPLAAQNAAPPATRREPEFNLEDELLREFAVYDAPRHEPIALDPANDVRAPVPVNEFMQRVESVFSRREPEVEPVAPQVPAGHEDYLVAEHAAPAPRSDLRDDFSDDPHSVAAVFDVNHRDQAPEPREPDYAAAPEAVVEAPVPAALSPEPRAYEQPVQMQQPVAAPQPATQYQPAPIQEPDWERMAETSGETAIDLASELEMSVADDAPSLQPTAPSLRKSSLDFSSLRLPLANFGTTRATPVAPKAQPQPAPAAIPAVEPRAPVADELTADVLAGQKMSAMDELIYDVARYEISNKSVDAAAPVARMEPVVTAAPILPAVEPVIKAQAVKPAPAPVRAEPVFETPVAAPKPVAPQPVVSAPAASAPVAASPVAPAPRVSAPVAPAPRAEAPAPVAASSAADDFDAFNDSDFELALEDIDFDIDLSEIANIEVAPAPVAQAAPAAQHATATKSAPVMQPKPAAAPIVAAAPVASRSQPQPIVEHARYEERRPAAQQPVAPVASLESLPFDPSQIGETEDAPETITELDVPELPVGVFEPKPVARRQEEDLDLDTELASLFASPASGGLDRHKNAAPRQAQPQPTQEEVDEFERALEQDFRRSMQEAAEGRLGSQTREDAAPEQQVRYAEDEREGGARRWFVPMAAAVGLLLVGGGTYALIGGGSSHMGSNGAPVIISADSEPTKVVPENPGGRVVPNQDKAVYDRVAGAAPSDPKQPSLISTNEEPVDVVQRTLIPEQLPMEDEADQMQDGTSTPVGETEDPRLLSRGENTQTADHNGQSGVNVSPRKVRTMIVKPDGTLVAQEVPAPAAETPQQDKVEELAAPATTEKAPSVLATSRVPVTPEQPAQAAQTSARPAPAAAQPAQTQTAAPLPAARPSSQPANVVATVTNQGNVRPAAPAQPAQQTASAAPAAATSTPSSGGYYIQIASLPSQAEAQKSYQNMSAKFGSVIGGRGVDIKAAEIAGKGTFYRVRIPAGDKNEAAALCERFRSAGGSCLVAR</sequence>
<feature type="region of interest" description="Disordered" evidence="1">
    <location>
        <begin position="934"/>
        <end position="955"/>
    </location>
</feature>
<feature type="compositionally biased region" description="Polar residues" evidence="1">
    <location>
        <begin position="808"/>
        <end position="823"/>
    </location>
</feature>
<dbReference type="Proteomes" id="UP000244335">
    <property type="component" value="Unassembled WGS sequence"/>
</dbReference>
<organism evidence="3 4">
    <name type="scientific">Rhizobium rhizogenes</name>
    <name type="common">Agrobacterium rhizogenes</name>
    <dbReference type="NCBI Taxonomy" id="359"/>
    <lineage>
        <taxon>Bacteria</taxon>
        <taxon>Pseudomonadati</taxon>
        <taxon>Pseudomonadota</taxon>
        <taxon>Alphaproteobacteria</taxon>
        <taxon>Hyphomicrobiales</taxon>
        <taxon>Rhizobiaceae</taxon>
        <taxon>Rhizobium/Agrobacterium group</taxon>
        <taxon>Rhizobium</taxon>
    </lineage>
</organism>
<evidence type="ECO:0000313" key="3">
    <source>
        <dbReference type="EMBL" id="PVE55407.1"/>
    </source>
</evidence>
<dbReference type="SUPFAM" id="SSF110997">
    <property type="entry name" value="Sporulation related repeat"/>
    <property type="match status" value="1"/>
</dbReference>
<dbReference type="GO" id="GO:0042834">
    <property type="term" value="F:peptidoglycan binding"/>
    <property type="evidence" value="ECO:0007669"/>
    <property type="project" value="InterPro"/>
</dbReference>
<gene>
    <name evidence="3" type="ORF">DC430_09460</name>
</gene>
<feature type="region of interest" description="Disordered" evidence="1">
    <location>
        <begin position="779"/>
        <end position="828"/>
    </location>
</feature>
<evidence type="ECO:0000259" key="2">
    <source>
        <dbReference type="PROSITE" id="PS51724"/>
    </source>
</evidence>
<feature type="region of interest" description="Disordered" evidence="1">
    <location>
        <begin position="864"/>
        <end position="921"/>
    </location>
</feature>
<dbReference type="RefSeq" id="WP_116493464.1">
    <property type="nucleotide sequence ID" value="NZ_QDFR01000002.1"/>
</dbReference>
<name>A0AA92C4Q1_RHIRH</name>
<dbReference type="InterPro" id="IPR036680">
    <property type="entry name" value="SPOR-like_sf"/>
</dbReference>
<protein>
    <submittedName>
        <fullName evidence="3">SPOR domain-containing protein</fullName>
    </submittedName>
</protein>
<reference evidence="3 4" key="1">
    <citation type="submission" date="2018-04" db="EMBL/GenBank/DDBJ databases">
        <authorList>
            <person name="Hagen T."/>
        </authorList>
    </citation>
    <scope>NUCLEOTIDE SEQUENCE [LARGE SCALE GENOMIC DNA]</scope>
    <source>
        <strain evidence="3 4">TPD7009</strain>
    </source>
</reference>
<feature type="region of interest" description="Disordered" evidence="1">
    <location>
        <begin position="35"/>
        <end position="56"/>
    </location>
</feature>
<feature type="compositionally biased region" description="Low complexity" evidence="1">
    <location>
        <begin position="936"/>
        <end position="955"/>
    </location>
</feature>
<feature type="compositionally biased region" description="Low complexity" evidence="1">
    <location>
        <begin position="885"/>
        <end position="915"/>
    </location>
</feature>
<accession>A0AA92C4Q1</accession>